<dbReference type="InterPro" id="IPR006439">
    <property type="entry name" value="HAD-SF_hydro_IA"/>
</dbReference>
<keyword evidence="2" id="KW-1185">Reference proteome</keyword>
<dbReference type="NCBIfam" id="TIGR01509">
    <property type="entry name" value="HAD-SF-IA-v3"/>
    <property type="match status" value="1"/>
</dbReference>
<comment type="caution">
    <text evidence="1">The sequence shown here is derived from an EMBL/GenBank/DDBJ whole genome shotgun (WGS) entry which is preliminary data.</text>
</comment>
<dbReference type="InterPro" id="IPR023214">
    <property type="entry name" value="HAD_sf"/>
</dbReference>
<dbReference type="SFLD" id="SFLDG01129">
    <property type="entry name" value="C1.5:_HAD__Beta-PGM__Phosphata"/>
    <property type="match status" value="1"/>
</dbReference>
<evidence type="ECO:0000313" key="1">
    <source>
        <dbReference type="EMBL" id="NIJ17260.1"/>
    </source>
</evidence>
<proteinExistence type="predicted"/>
<dbReference type="Proteomes" id="UP000576821">
    <property type="component" value="Unassembled WGS sequence"/>
</dbReference>
<dbReference type="PRINTS" id="PR00413">
    <property type="entry name" value="HADHALOGNASE"/>
</dbReference>
<dbReference type="EMBL" id="JAASQR010000003">
    <property type="protein sequence ID" value="NIJ17260.1"/>
    <property type="molecule type" value="Genomic_DNA"/>
</dbReference>
<dbReference type="PANTHER" id="PTHR43611">
    <property type="entry name" value="ALPHA-D-GLUCOSE 1-PHOSPHATE PHOSPHATASE"/>
    <property type="match status" value="1"/>
</dbReference>
<gene>
    <name evidence="1" type="ORF">FHS54_002249</name>
</gene>
<dbReference type="Pfam" id="PF00702">
    <property type="entry name" value="Hydrolase"/>
    <property type="match status" value="1"/>
</dbReference>
<protein>
    <submittedName>
        <fullName evidence="1">2-haloacid dehalogenase</fullName>
        <ecNumber evidence="1">3.8.1.2</ecNumber>
    </submittedName>
</protein>
<name>A0A846M9C3_9SPHN</name>
<dbReference type="CDD" id="cd02603">
    <property type="entry name" value="HAD_sEH-N_like"/>
    <property type="match status" value="1"/>
</dbReference>
<dbReference type="InterPro" id="IPR036412">
    <property type="entry name" value="HAD-like_sf"/>
</dbReference>
<organism evidence="1 2">
    <name type="scientific">Sphingobium vermicomposti</name>
    <dbReference type="NCBI Taxonomy" id="529005"/>
    <lineage>
        <taxon>Bacteria</taxon>
        <taxon>Pseudomonadati</taxon>
        <taxon>Pseudomonadota</taxon>
        <taxon>Alphaproteobacteria</taxon>
        <taxon>Sphingomonadales</taxon>
        <taxon>Sphingomonadaceae</taxon>
        <taxon>Sphingobium</taxon>
    </lineage>
</organism>
<evidence type="ECO:0000313" key="2">
    <source>
        <dbReference type="Proteomes" id="UP000576821"/>
    </source>
</evidence>
<sequence>MADITAVIFDVGNVLYHWNPRLLYERLIPDDQALDAFLRDIVSPEWHFQHDAGRPFAQTSAELIARHPDHADLIRLWGDKFIDSVKPAISGMPEIIRDLDDGGVPLFAITNFSAEFWEPFHAREQALFAPFRDIVVSGAERMVKPEPAIYRLALARFEISPEQALFVDDRAENVSAAQSEGMRGHLFRDAASLRAELAALNLL</sequence>
<dbReference type="EC" id="3.8.1.2" evidence="1"/>
<dbReference type="AlphaFoldDB" id="A0A846M9C3"/>
<dbReference type="SFLD" id="SFLDS00003">
    <property type="entry name" value="Haloacid_Dehalogenase"/>
    <property type="match status" value="1"/>
</dbReference>
<accession>A0A846M9C3</accession>
<dbReference type="PANTHER" id="PTHR43611:SF3">
    <property type="entry name" value="FLAVIN MONONUCLEOTIDE HYDROLASE 1, CHLOROPLATIC"/>
    <property type="match status" value="1"/>
</dbReference>
<dbReference type="GO" id="GO:0018784">
    <property type="term" value="F:(S)-2-haloacid dehalogenase activity"/>
    <property type="evidence" value="ECO:0007669"/>
    <property type="project" value="UniProtKB-EC"/>
</dbReference>
<dbReference type="SUPFAM" id="SSF56784">
    <property type="entry name" value="HAD-like"/>
    <property type="match status" value="1"/>
</dbReference>
<keyword evidence="1" id="KW-0378">Hydrolase</keyword>
<dbReference type="Gene3D" id="3.40.50.1000">
    <property type="entry name" value="HAD superfamily/HAD-like"/>
    <property type="match status" value="1"/>
</dbReference>
<reference evidence="1 2" key="1">
    <citation type="submission" date="2020-03" db="EMBL/GenBank/DDBJ databases">
        <title>Genomic Encyclopedia of Type Strains, Phase IV (KMG-IV): sequencing the most valuable type-strain genomes for metagenomic binning, comparative biology and taxonomic classification.</title>
        <authorList>
            <person name="Goeker M."/>
        </authorList>
    </citation>
    <scope>NUCLEOTIDE SEQUENCE [LARGE SCALE GENOMIC DNA]</scope>
    <source>
        <strain evidence="1 2">DSM 21299</strain>
    </source>
</reference>
<dbReference type="RefSeq" id="WP_167303869.1">
    <property type="nucleotide sequence ID" value="NZ_JAASQR010000003.1"/>
</dbReference>